<name>A0AAV5REA8_STABA</name>
<comment type="subcellular location">
    <subcellularLocation>
        <location evidence="1">Cytoplasm</location>
    </subcellularLocation>
</comment>
<feature type="domain" description="TNase-like" evidence="4">
    <location>
        <begin position="1"/>
        <end position="127"/>
    </location>
</feature>
<feature type="domain" description="TNase-like" evidence="4">
    <location>
        <begin position="459"/>
        <end position="585"/>
    </location>
</feature>
<reference evidence="5 6" key="1">
    <citation type="journal article" date="2023" name="Elife">
        <title>Identification of key yeast species and microbe-microbe interactions impacting larval growth of Drosophila in the wild.</title>
        <authorList>
            <person name="Mure A."/>
            <person name="Sugiura Y."/>
            <person name="Maeda R."/>
            <person name="Honda K."/>
            <person name="Sakurai N."/>
            <person name="Takahashi Y."/>
            <person name="Watada M."/>
            <person name="Katoh T."/>
            <person name="Gotoh A."/>
            <person name="Gotoh Y."/>
            <person name="Taniguchi I."/>
            <person name="Nakamura K."/>
            <person name="Hayashi T."/>
            <person name="Katayama T."/>
            <person name="Uemura T."/>
            <person name="Hattori Y."/>
        </authorList>
    </citation>
    <scope>NUCLEOTIDE SEQUENCE [LARGE SCALE GENOMIC DNA]</scope>
    <source>
        <strain evidence="5 6">SB-73</strain>
    </source>
</reference>
<dbReference type="Gene3D" id="2.30.30.140">
    <property type="match status" value="1"/>
</dbReference>
<dbReference type="PANTHER" id="PTHR12302">
    <property type="entry name" value="EBNA2 BINDING PROTEIN P100"/>
    <property type="match status" value="1"/>
</dbReference>
<evidence type="ECO:0000313" key="5">
    <source>
        <dbReference type="EMBL" id="GMM49906.1"/>
    </source>
</evidence>
<dbReference type="GO" id="GO:0031332">
    <property type="term" value="C:RNAi effector complex"/>
    <property type="evidence" value="ECO:0007669"/>
    <property type="project" value="InterPro"/>
</dbReference>
<dbReference type="Gene3D" id="2.40.50.90">
    <property type="match status" value="5"/>
</dbReference>
<comment type="caution">
    <text evidence="5">The sequence shown here is derived from an EMBL/GenBank/DDBJ whole genome shotgun (WGS) entry which is preliminary data.</text>
</comment>
<accession>A0AAV5REA8</accession>
<gene>
    <name evidence="5" type="ORF">DASB73_008640</name>
</gene>
<dbReference type="SMART" id="SM00318">
    <property type="entry name" value="SNc"/>
    <property type="match status" value="4"/>
</dbReference>
<dbReference type="GO" id="GO:0005829">
    <property type="term" value="C:cytosol"/>
    <property type="evidence" value="ECO:0007669"/>
    <property type="project" value="TreeGrafter"/>
</dbReference>
<dbReference type="PIRSF" id="PIRSF017179">
    <property type="entry name" value="RISC-Tudor-SN"/>
    <property type="match status" value="1"/>
</dbReference>
<keyword evidence="3" id="KW-0677">Repeat</keyword>
<keyword evidence="2" id="KW-0963">Cytoplasm</keyword>
<sequence length="828" mass="91866">MFLVKAVVSGDTLLLREKGTTKELQLNLAYVQAPRISDSVGFESREYLRKFAVGKPVRVTKLYEQNSRVHGDCASPVFQSLIEHMLRLGLVQLRNDASSKEGFATYGNSLEEAENHAKTKQIGIFSTRKLPTLLVRGEVPQELYGSGRKVPAIVERVISGDRVMLRAMMDGNDHYLGPAMLAGIRAHRSGEGGDSLGNMAADFLASKLLQRQEVRAIFNAPNPNNPDIPLITLTHPSGDIALLMVSNGLCESTNTPQIGSERQLLLKNAQRDAEQKGVGMFKQAMEAKKQHQEQFSDRSFESVVVKIVSSDTYVLQDNRTVQLSSTRAPLRSENPELASEAREFARKLLIGKPVRVQVDGESTFNNLTKTLVTMSFGPQFSKNAALEVIKAGWATTLRHRRDDLNRSPFYDELQAAEEQAKAANAGIFNPNPKKQPAIVDASESVVRARAYLATLSRKPKINGIVEVTLGPGRLRILVPSERCVLTAVLTGVRVPRNPEPFAEEAMQYTLTEWNQRNVQISVNNVDKTGAFTGIIYQGTKSLGNELLERGLATVHEGSANVTGIRNEVEEIQDRAKEARVGLWKDYVEPEVVDSGDVVDDVEAGVANLDIEADTSLQSAVIACFTPETVYLRNPENDVEYKRLKSDLKSFFSAASNQGARVFTHKPRKSGLAITPDLERGVIENIDRSANLYEVFLMDVGATKQYDLDELMPVPDQFAKISPLATAIKLKFVQKPVKYYEPRYLEFVNEFVGQQVYVKGKQFIYFNDSGKLDLEDSLNMKLVAGSYASVPERQSKLEDAAPFMTAQANAKDAHKGMWEYGDPREDEDM</sequence>
<dbReference type="GO" id="GO:0004518">
    <property type="term" value="F:nuclease activity"/>
    <property type="evidence" value="ECO:0007669"/>
    <property type="project" value="TreeGrafter"/>
</dbReference>
<dbReference type="GO" id="GO:0031047">
    <property type="term" value="P:regulatory ncRNA-mediated gene silencing"/>
    <property type="evidence" value="ECO:0007669"/>
    <property type="project" value="InterPro"/>
</dbReference>
<organism evidence="5 6">
    <name type="scientific">Starmerella bacillaris</name>
    <name type="common">Yeast</name>
    <name type="synonym">Candida zemplinina</name>
    <dbReference type="NCBI Taxonomy" id="1247836"/>
    <lineage>
        <taxon>Eukaryota</taxon>
        <taxon>Fungi</taxon>
        <taxon>Dikarya</taxon>
        <taxon>Ascomycota</taxon>
        <taxon>Saccharomycotina</taxon>
        <taxon>Dipodascomycetes</taxon>
        <taxon>Dipodascales</taxon>
        <taxon>Trichomonascaceae</taxon>
        <taxon>Starmerella</taxon>
    </lineage>
</organism>
<dbReference type="SUPFAM" id="SSF50199">
    <property type="entry name" value="Staphylococcal nuclease"/>
    <property type="match status" value="5"/>
</dbReference>
<evidence type="ECO:0000256" key="2">
    <source>
        <dbReference type="ARBA" id="ARBA00022490"/>
    </source>
</evidence>
<dbReference type="GO" id="GO:0003723">
    <property type="term" value="F:RNA binding"/>
    <property type="evidence" value="ECO:0007669"/>
    <property type="project" value="TreeGrafter"/>
</dbReference>
<dbReference type="InterPro" id="IPR016071">
    <property type="entry name" value="Staphylococal_nuclease_OB-fold"/>
</dbReference>
<dbReference type="PROSITE" id="PS50830">
    <property type="entry name" value="TNASE_3"/>
    <property type="match status" value="3"/>
</dbReference>
<evidence type="ECO:0000256" key="3">
    <source>
        <dbReference type="ARBA" id="ARBA00022737"/>
    </source>
</evidence>
<protein>
    <recommendedName>
        <fullName evidence="4">TNase-like domain-containing protein</fullName>
    </recommendedName>
</protein>
<dbReference type="EMBL" id="BTGC01000003">
    <property type="protein sequence ID" value="GMM49906.1"/>
    <property type="molecule type" value="Genomic_DNA"/>
</dbReference>
<proteinExistence type="predicted"/>
<evidence type="ECO:0000259" key="4">
    <source>
        <dbReference type="PROSITE" id="PS50830"/>
    </source>
</evidence>
<dbReference type="InterPro" id="IPR016685">
    <property type="entry name" value="Silence_cplx_Nase-comp_TudorSN"/>
</dbReference>
<evidence type="ECO:0000256" key="1">
    <source>
        <dbReference type="ARBA" id="ARBA00004496"/>
    </source>
</evidence>
<feature type="domain" description="TNase-like" evidence="4">
    <location>
        <begin position="298"/>
        <end position="430"/>
    </location>
</feature>
<dbReference type="InterPro" id="IPR002999">
    <property type="entry name" value="Tudor"/>
</dbReference>
<keyword evidence="6" id="KW-1185">Reference proteome</keyword>
<dbReference type="InterPro" id="IPR035437">
    <property type="entry name" value="SNase_OB-fold_sf"/>
</dbReference>
<dbReference type="Pfam" id="PF00567">
    <property type="entry name" value="TUDOR"/>
    <property type="match status" value="1"/>
</dbReference>
<dbReference type="Pfam" id="PF00565">
    <property type="entry name" value="SNase"/>
    <property type="match status" value="2"/>
</dbReference>
<dbReference type="GO" id="GO:0006402">
    <property type="term" value="P:mRNA catabolic process"/>
    <property type="evidence" value="ECO:0007669"/>
    <property type="project" value="TreeGrafter"/>
</dbReference>
<dbReference type="SUPFAM" id="SSF63748">
    <property type="entry name" value="Tudor/PWWP/MBT"/>
    <property type="match status" value="1"/>
</dbReference>
<dbReference type="PANTHER" id="PTHR12302:SF2">
    <property type="entry name" value="STAPHYLOCOCCAL NUCLEASE DOMAIN-CONTAINING PROTEIN 1"/>
    <property type="match status" value="1"/>
</dbReference>
<dbReference type="GO" id="GO:0005634">
    <property type="term" value="C:nucleus"/>
    <property type="evidence" value="ECO:0007669"/>
    <property type="project" value="TreeGrafter"/>
</dbReference>
<dbReference type="AlphaFoldDB" id="A0AAV5REA8"/>
<dbReference type="Proteomes" id="UP001362899">
    <property type="component" value="Unassembled WGS sequence"/>
</dbReference>
<evidence type="ECO:0000313" key="6">
    <source>
        <dbReference type="Proteomes" id="UP001362899"/>
    </source>
</evidence>